<protein>
    <submittedName>
        <fullName evidence="2">Ribosome-binding factor A, mitochondrial</fullName>
    </submittedName>
</protein>
<gene>
    <name evidence="2" type="primary">LOC105364615</name>
</gene>
<dbReference type="InterPro" id="IPR015946">
    <property type="entry name" value="KH_dom-like_a/b"/>
</dbReference>
<dbReference type="InterPro" id="IPR000238">
    <property type="entry name" value="RbfA"/>
</dbReference>
<dbReference type="InterPro" id="IPR023799">
    <property type="entry name" value="RbfA_dom_sf"/>
</dbReference>
<proteinExistence type="predicted"/>
<sequence length="288" mass="33509">MMNFIQLKWISTSGALHVFKPKGIIINKVFNFKEPKKKLKTINVPITPVGQNIKQKTQTSFYKNKRVTILNRIFMRHISDLMATGEVAPNLLDKEIEITKVQVSLDFSRINVYWFSTKNLNDIDMILENAAGHLQHELSQIQIIGQVPPIIFIKDLKFSTMQEMENHFSNIDLELTSEQTDNDNCLNDQNQSNENEIIVPEMQQNVMGFNQATVMNKIKTSMLKIQKSEINKVEDTFAISMSKDDQLNISKLLMANEEKKRFDEYVKKRMIAEKREKKRSAFFVIEFL</sequence>
<dbReference type="Gene3D" id="3.30.300.20">
    <property type="match status" value="1"/>
</dbReference>
<dbReference type="Pfam" id="PF02033">
    <property type="entry name" value="RBFA"/>
    <property type="match status" value="1"/>
</dbReference>
<reference evidence="2" key="1">
    <citation type="submission" date="2025-08" db="UniProtKB">
        <authorList>
            <consortium name="RefSeq"/>
        </authorList>
    </citation>
    <scope>IDENTIFICATION</scope>
</reference>
<dbReference type="Proteomes" id="UP000695007">
    <property type="component" value="Unplaced"/>
</dbReference>
<dbReference type="RefSeq" id="XP_011500895.1">
    <property type="nucleotide sequence ID" value="XM_011502593.1"/>
</dbReference>
<dbReference type="InterPro" id="IPR039212">
    <property type="entry name" value="RBFA_mitochondrial"/>
</dbReference>
<dbReference type="PANTHER" id="PTHR14725:SF0">
    <property type="entry name" value="RIBOSOME-BINDING FACTOR A, MITOCHONDRIAL-RELATED"/>
    <property type="match status" value="1"/>
</dbReference>
<dbReference type="GO" id="GO:0006364">
    <property type="term" value="P:rRNA processing"/>
    <property type="evidence" value="ECO:0007669"/>
    <property type="project" value="InterPro"/>
</dbReference>
<dbReference type="KEGG" id="csol:105364615"/>
<dbReference type="AlphaFoldDB" id="A0AAJ7DYC0"/>
<evidence type="ECO:0000313" key="1">
    <source>
        <dbReference type="Proteomes" id="UP000695007"/>
    </source>
</evidence>
<dbReference type="GeneID" id="105364615"/>
<dbReference type="SUPFAM" id="SSF89919">
    <property type="entry name" value="Ribosome-binding factor A, RbfA"/>
    <property type="match status" value="1"/>
</dbReference>
<name>A0AAJ7DYC0_9HYME</name>
<organism evidence="1 2">
    <name type="scientific">Ceratosolen solmsi marchali</name>
    <dbReference type="NCBI Taxonomy" id="326594"/>
    <lineage>
        <taxon>Eukaryota</taxon>
        <taxon>Metazoa</taxon>
        <taxon>Ecdysozoa</taxon>
        <taxon>Arthropoda</taxon>
        <taxon>Hexapoda</taxon>
        <taxon>Insecta</taxon>
        <taxon>Pterygota</taxon>
        <taxon>Neoptera</taxon>
        <taxon>Endopterygota</taxon>
        <taxon>Hymenoptera</taxon>
        <taxon>Apocrita</taxon>
        <taxon>Proctotrupomorpha</taxon>
        <taxon>Chalcidoidea</taxon>
        <taxon>Agaonidae</taxon>
        <taxon>Agaoninae</taxon>
        <taxon>Ceratosolen</taxon>
    </lineage>
</organism>
<accession>A0AAJ7DYC0</accession>
<keyword evidence="1" id="KW-1185">Reference proteome</keyword>
<evidence type="ECO:0000313" key="2">
    <source>
        <dbReference type="RefSeq" id="XP_011500895.1"/>
    </source>
</evidence>
<dbReference type="PANTHER" id="PTHR14725">
    <property type="entry name" value="RIBOSOME-BINDING FACTOR A, MITOCHONDRIAL-RELATED"/>
    <property type="match status" value="1"/>
</dbReference>